<dbReference type="InterPro" id="IPR000639">
    <property type="entry name" value="Epox_hydrolase-like"/>
</dbReference>
<dbReference type="InterPro" id="IPR000073">
    <property type="entry name" value="AB_hydrolase_1"/>
</dbReference>
<dbReference type="EMBL" id="QXDF01000001">
    <property type="protein sequence ID" value="RIA55318.1"/>
    <property type="molecule type" value="Genomic_DNA"/>
</dbReference>
<feature type="domain" description="AB hydrolase-1" evidence="1">
    <location>
        <begin position="23"/>
        <end position="125"/>
    </location>
</feature>
<evidence type="ECO:0000259" key="1">
    <source>
        <dbReference type="Pfam" id="PF00561"/>
    </source>
</evidence>
<evidence type="ECO:0000313" key="3">
    <source>
        <dbReference type="Proteomes" id="UP000266273"/>
    </source>
</evidence>
<comment type="caution">
    <text evidence="2">The sequence shown here is derived from an EMBL/GenBank/DDBJ whole genome shotgun (WGS) entry which is preliminary data.</text>
</comment>
<organism evidence="2 3">
    <name type="scientific">Dichotomicrobium thermohalophilum</name>
    <dbReference type="NCBI Taxonomy" id="933063"/>
    <lineage>
        <taxon>Bacteria</taxon>
        <taxon>Pseudomonadati</taxon>
        <taxon>Pseudomonadota</taxon>
        <taxon>Alphaproteobacteria</taxon>
        <taxon>Hyphomicrobiales</taxon>
        <taxon>Hyphomicrobiaceae</taxon>
        <taxon>Dichotomicrobium</taxon>
    </lineage>
</organism>
<name>A0A397Q2N5_9HYPH</name>
<dbReference type="InterPro" id="IPR050471">
    <property type="entry name" value="AB_hydrolase"/>
</dbReference>
<dbReference type="PANTHER" id="PTHR43433:SF5">
    <property type="entry name" value="AB HYDROLASE-1 DOMAIN-CONTAINING PROTEIN"/>
    <property type="match status" value="1"/>
</dbReference>
<dbReference type="Proteomes" id="UP000266273">
    <property type="component" value="Unassembled WGS sequence"/>
</dbReference>
<proteinExistence type="predicted"/>
<dbReference type="AlphaFoldDB" id="A0A397Q2N5"/>
<gene>
    <name evidence="2" type="ORF">BXY53_0379</name>
</gene>
<evidence type="ECO:0000313" key="2">
    <source>
        <dbReference type="EMBL" id="RIA55318.1"/>
    </source>
</evidence>
<dbReference type="PANTHER" id="PTHR43433">
    <property type="entry name" value="HYDROLASE, ALPHA/BETA FOLD FAMILY PROTEIN"/>
    <property type="match status" value="1"/>
</dbReference>
<dbReference type="Pfam" id="PF00561">
    <property type="entry name" value="Abhydrolase_1"/>
    <property type="match status" value="1"/>
</dbReference>
<dbReference type="SUPFAM" id="SSF53474">
    <property type="entry name" value="alpha/beta-Hydrolases"/>
    <property type="match status" value="1"/>
</dbReference>
<dbReference type="PRINTS" id="PR00111">
    <property type="entry name" value="ABHYDROLASE"/>
</dbReference>
<accession>A0A397Q2N5</accession>
<reference evidence="2 3" key="1">
    <citation type="submission" date="2018-08" db="EMBL/GenBank/DDBJ databases">
        <title>Genomic Encyclopedia of Archaeal and Bacterial Type Strains, Phase II (KMG-II): from individual species to whole genera.</title>
        <authorList>
            <person name="Goeker M."/>
        </authorList>
    </citation>
    <scope>NUCLEOTIDE SEQUENCE [LARGE SCALE GENOMIC DNA]</scope>
    <source>
        <strain evidence="2 3">DSM 5002</strain>
    </source>
</reference>
<dbReference type="PRINTS" id="PR00412">
    <property type="entry name" value="EPOXHYDRLASE"/>
</dbReference>
<protein>
    <submittedName>
        <fullName evidence="2">Pimeloyl-ACP methyl ester carboxylesterase</fullName>
    </submittedName>
</protein>
<dbReference type="InterPro" id="IPR029058">
    <property type="entry name" value="AB_hydrolase_fold"/>
</dbReference>
<keyword evidence="3" id="KW-1185">Reference proteome</keyword>
<dbReference type="Gene3D" id="3.40.50.1820">
    <property type="entry name" value="alpha/beta hydrolase"/>
    <property type="match status" value="1"/>
</dbReference>
<dbReference type="GO" id="GO:0046503">
    <property type="term" value="P:glycerolipid catabolic process"/>
    <property type="evidence" value="ECO:0007669"/>
    <property type="project" value="TreeGrafter"/>
</dbReference>
<dbReference type="GO" id="GO:0004806">
    <property type="term" value="F:triacylglycerol lipase activity"/>
    <property type="evidence" value="ECO:0007669"/>
    <property type="project" value="TreeGrafter"/>
</dbReference>
<sequence>MQMQFFDSDGVQIAYRDEGAGEPVLLIHGFASNSKVNWVDPGWMQTLTDAGYRAIAIDNRGHGESEKLYDEAAYGAPLMAEDARRLLDHLGIAKAHVLGYSMGARIGSFLAINHPDRVKSLVISGMGINLVRGVGGAKPIAAALEADSPDEVKDDAARSFRLFADQTGSDRHALAACIRSSREPITAEALAGVSVPILIAVGTDDVVAGSASELAALLPGAQVLDIPKRDHMRAVGDPVHKKGVLEFLAEQRRA</sequence>